<comment type="caution">
    <text evidence="1">The sequence shown here is derived from an EMBL/GenBank/DDBJ whole genome shotgun (WGS) entry which is preliminary data.</text>
</comment>
<protein>
    <submittedName>
        <fullName evidence="1">STAS domain-containing protein</fullName>
    </submittedName>
</protein>
<reference evidence="1 2" key="1">
    <citation type="submission" date="2022-07" db="EMBL/GenBank/DDBJ databases">
        <authorList>
            <person name="Xamxidin M."/>
            <person name="Wu M."/>
        </authorList>
    </citation>
    <scope>NUCLEOTIDE SEQUENCE [LARGE SCALE GENOMIC DNA]</scope>
    <source>
        <strain evidence="1 2">NBRC 111650</strain>
    </source>
</reference>
<dbReference type="Proteomes" id="UP001204142">
    <property type="component" value="Unassembled WGS sequence"/>
</dbReference>
<dbReference type="SUPFAM" id="SSF52091">
    <property type="entry name" value="SpoIIaa-like"/>
    <property type="match status" value="1"/>
</dbReference>
<evidence type="ECO:0000313" key="2">
    <source>
        <dbReference type="Proteomes" id="UP001204142"/>
    </source>
</evidence>
<sequence length="113" mass="12268">MNMELAVSQADEHAQLAHEQTDNNVLTLETLTIADCGGVFEAIKQKLTAGLTVLLDISQCQEIDTAGVQLLAAIQIDPAVNLKVHWTKPSELVSMKAQRLGLLSWINAGFLEN</sequence>
<name>A0ABT1WJT1_9BURK</name>
<dbReference type="EMBL" id="JANIGO010000007">
    <property type="protein sequence ID" value="MCQ8897775.1"/>
    <property type="molecule type" value="Genomic_DNA"/>
</dbReference>
<evidence type="ECO:0000313" key="1">
    <source>
        <dbReference type="EMBL" id="MCQ8897775.1"/>
    </source>
</evidence>
<accession>A0ABT1WJT1</accession>
<dbReference type="InterPro" id="IPR036513">
    <property type="entry name" value="STAS_dom_sf"/>
</dbReference>
<organism evidence="1 2">
    <name type="scientific">Limnobacter humi</name>
    <dbReference type="NCBI Taxonomy" id="1778671"/>
    <lineage>
        <taxon>Bacteria</taxon>
        <taxon>Pseudomonadati</taxon>
        <taxon>Pseudomonadota</taxon>
        <taxon>Betaproteobacteria</taxon>
        <taxon>Burkholderiales</taxon>
        <taxon>Burkholderiaceae</taxon>
        <taxon>Limnobacter</taxon>
    </lineage>
</organism>
<proteinExistence type="predicted"/>
<gene>
    <name evidence="1" type="ORF">NQT62_15140</name>
</gene>
<dbReference type="RefSeq" id="WP_256765587.1">
    <property type="nucleotide sequence ID" value="NZ_JANIGO010000007.1"/>
</dbReference>
<keyword evidence="2" id="KW-1185">Reference proteome</keyword>